<feature type="compositionally biased region" description="Acidic residues" evidence="3">
    <location>
        <begin position="586"/>
        <end position="604"/>
    </location>
</feature>
<evidence type="ECO:0000256" key="3">
    <source>
        <dbReference type="SAM" id="MobiDB-lite"/>
    </source>
</evidence>
<feature type="region of interest" description="Disordered" evidence="3">
    <location>
        <begin position="546"/>
        <end position="605"/>
    </location>
</feature>
<organism evidence="4 5">
    <name type="scientific">Paramecium sonneborni</name>
    <dbReference type="NCBI Taxonomy" id="65129"/>
    <lineage>
        <taxon>Eukaryota</taxon>
        <taxon>Sar</taxon>
        <taxon>Alveolata</taxon>
        <taxon>Ciliophora</taxon>
        <taxon>Intramacronucleata</taxon>
        <taxon>Oligohymenophorea</taxon>
        <taxon>Peniculida</taxon>
        <taxon>Parameciidae</taxon>
        <taxon>Paramecium</taxon>
    </lineage>
</organism>
<dbReference type="EMBL" id="CAJJDN010000107">
    <property type="protein sequence ID" value="CAD8115147.1"/>
    <property type="molecule type" value="Genomic_DNA"/>
</dbReference>
<evidence type="ECO:0000313" key="4">
    <source>
        <dbReference type="EMBL" id="CAD8115147.1"/>
    </source>
</evidence>
<dbReference type="OrthoDB" id="299011at2759"/>
<comment type="caution">
    <text evidence="4">The sequence shown here is derived from an EMBL/GenBank/DDBJ whole genome shotgun (WGS) entry which is preliminary data.</text>
</comment>
<dbReference type="Proteomes" id="UP000692954">
    <property type="component" value="Unassembled WGS sequence"/>
</dbReference>
<dbReference type="GO" id="GO:0019903">
    <property type="term" value="F:protein phosphatase binding"/>
    <property type="evidence" value="ECO:0007669"/>
    <property type="project" value="InterPro"/>
</dbReference>
<sequence length="709" mass="84619">MAVPLSSDQLYKNRIKIFKYQSQKDRPLFPGSDNGEFLQQSEARNKETDYSQIQDLQIMKRQNVLSHWISWNSQLNCEDGILYQKYQFNLQMIFRMFNFMNSRMDEFIEEKKDIKLILDESLLLQDLLMPQQQYKLLNYVKDHPEHLETLIEYITEYKDETYHQRLQYKYPFLASEILSKENDFFQDFLFEEQNLHHLNRLFSILNEDILNITQAGYFSKVILTLLRKKHLKMLQYLNERDISNLLKHIDIPHIAEIIEKILIPDMNDDNQLLEKQKSVLQRIMKIALHRYYENEVFDNCILIINNLLKSSINPDHEELIKLVMNPYFFLTICYQSQRTAAYELVFNLLQYINNSGKTDFFLYFMDVAKHLPNEFTISNLLAIPHQTTYGQTITPLSSNKLILLQIFYLLLLSEKQEIIMELINNQSFQIITEVILQHEFNNQALIWFEKIVIFISQKLPNMFKSISEFLAQIILKYNKNEKKKVGSLKHNIKPGYQGILTKISNLLVENHFNNQVWDQYVDDTLSKINSVEKRLLCDVDPKPRQMPQCIQDSGIIEHTKENDDREEDVEVEEEDIPEDDNNKENENEDYEKDQDQDQEQEQEYEEKFYDCNEEGRLQQLEELQQIQQEEPKVENFVSKHKSSSEEQELIDEQIEEIISDPQTKPEQVAQIIQNEEVLIDEIGPVELENKQDHQVNEYYKKHDDPQNEE</sequence>
<comment type="similarity">
    <text evidence="1">Belongs to the SAPS family.</text>
</comment>
<dbReference type="GO" id="GO:0019888">
    <property type="term" value="F:protein phosphatase regulator activity"/>
    <property type="evidence" value="ECO:0007669"/>
    <property type="project" value="TreeGrafter"/>
</dbReference>
<feature type="compositionally biased region" description="Acidic residues" evidence="3">
    <location>
        <begin position="564"/>
        <end position="579"/>
    </location>
</feature>
<dbReference type="AlphaFoldDB" id="A0A8S1QKD8"/>
<accession>A0A8S1QKD8</accession>
<evidence type="ECO:0000256" key="2">
    <source>
        <dbReference type="ARBA" id="ARBA00023306"/>
    </source>
</evidence>
<gene>
    <name evidence="4" type="ORF">PSON_ATCC_30995.1.T1070172</name>
</gene>
<dbReference type="InterPro" id="IPR007587">
    <property type="entry name" value="SAPS"/>
</dbReference>
<reference evidence="4" key="1">
    <citation type="submission" date="2021-01" db="EMBL/GenBank/DDBJ databases">
        <authorList>
            <consortium name="Genoscope - CEA"/>
            <person name="William W."/>
        </authorList>
    </citation>
    <scope>NUCLEOTIDE SEQUENCE</scope>
</reference>
<dbReference type="PANTHER" id="PTHR12634:SF8">
    <property type="entry name" value="FIERY MOUNTAIN, ISOFORM D"/>
    <property type="match status" value="1"/>
</dbReference>
<keyword evidence="5" id="KW-1185">Reference proteome</keyword>
<dbReference type="PANTHER" id="PTHR12634">
    <property type="entry name" value="SIT4 YEAST -ASSOCIATING PROTEIN-RELATED"/>
    <property type="match status" value="1"/>
</dbReference>
<name>A0A8S1QKD8_9CILI</name>
<protein>
    <submittedName>
        <fullName evidence="4">Uncharacterized protein</fullName>
    </submittedName>
</protein>
<evidence type="ECO:0000313" key="5">
    <source>
        <dbReference type="Proteomes" id="UP000692954"/>
    </source>
</evidence>
<evidence type="ECO:0000256" key="1">
    <source>
        <dbReference type="ARBA" id="ARBA00006180"/>
    </source>
</evidence>
<proteinExistence type="inferred from homology"/>
<feature type="region of interest" description="Disordered" evidence="3">
    <location>
        <begin position="627"/>
        <end position="651"/>
    </location>
</feature>
<keyword evidence="2" id="KW-0131">Cell cycle</keyword>
<feature type="region of interest" description="Disordered" evidence="3">
    <location>
        <begin position="688"/>
        <end position="709"/>
    </location>
</feature>